<keyword evidence="2" id="KW-1185">Reference proteome</keyword>
<gene>
    <name evidence="1" type="ORF">H206_05348</name>
</gene>
<evidence type="ECO:0000313" key="1">
    <source>
        <dbReference type="EMBL" id="RWX48055.1"/>
    </source>
</evidence>
<sequence length="42" mass="5027">MISGKIKTMQLYEFSKRIWQCSQHVVRKVKILKIIELSCGFR</sequence>
<accession>A0A444J4N8</accession>
<dbReference type="AlphaFoldDB" id="A0A444J4N8"/>
<protein>
    <submittedName>
        <fullName evidence="1">Uncharacterized protein</fullName>
    </submittedName>
</protein>
<dbReference type="EMBL" id="MTKO01000008">
    <property type="protein sequence ID" value="RWX48055.1"/>
    <property type="molecule type" value="Genomic_DNA"/>
</dbReference>
<proteinExistence type="predicted"/>
<evidence type="ECO:0000313" key="2">
    <source>
        <dbReference type="Proteomes" id="UP000287853"/>
    </source>
</evidence>
<dbReference type="Proteomes" id="UP000287853">
    <property type="component" value="Unassembled WGS sequence"/>
</dbReference>
<comment type="caution">
    <text evidence="1">The sequence shown here is derived from an EMBL/GenBank/DDBJ whole genome shotgun (WGS) entry which is preliminary data.</text>
</comment>
<organism evidence="1 2">
    <name type="scientific">Candidatus Electrothrix aarhusensis</name>
    <dbReference type="NCBI Taxonomy" id="1859131"/>
    <lineage>
        <taxon>Bacteria</taxon>
        <taxon>Pseudomonadati</taxon>
        <taxon>Thermodesulfobacteriota</taxon>
        <taxon>Desulfobulbia</taxon>
        <taxon>Desulfobulbales</taxon>
        <taxon>Desulfobulbaceae</taxon>
        <taxon>Candidatus Electrothrix</taxon>
    </lineage>
</organism>
<name>A0A444J4N8_9BACT</name>
<reference evidence="1 2" key="1">
    <citation type="submission" date="2017-01" db="EMBL/GenBank/DDBJ databases">
        <title>The cable genome- insights into the physiology and evolution of filamentous bacteria capable of sulfide oxidation via long distance electron transfer.</title>
        <authorList>
            <person name="Schreiber L."/>
            <person name="Bjerg J.T."/>
            <person name="Boggild A."/>
            <person name="Van De Vossenberg J."/>
            <person name="Meysman F."/>
            <person name="Nielsen L.P."/>
            <person name="Schramm A."/>
            <person name="Kjeldsen K.U."/>
        </authorList>
    </citation>
    <scope>NUCLEOTIDE SEQUENCE [LARGE SCALE GENOMIC DNA]</scope>
    <source>
        <strain evidence="1">MCF</strain>
    </source>
</reference>